<dbReference type="InterPro" id="IPR020472">
    <property type="entry name" value="WD40_PAC1"/>
</dbReference>
<dbReference type="PROSITE" id="PS50082">
    <property type="entry name" value="WD_REPEATS_2"/>
    <property type="match status" value="2"/>
</dbReference>
<dbReference type="PRINTS" id="PR00320">
    <property type="entry name" value="GPROTEINBRPT"/>
</dbReference>
<keyword evidence="7" id="KW-1185">Reference proteome</keyword>
<dbReference type="EMBL" id="LSSN01002457">
    <property type="protein sequence ID" value="OMJ16084.1"/>
    <property type="molecule type" value="Genomic_DNA"/>
</dbReference>
<dbReference type="EMBL" id="LSSN01005867">
    <property type="protein sequence ID" value="OMJ08162.1"/>
    <property type="molecule type" value="Genomic_DNA"/>
</dbReference>
<evidence type="ECO:0000256" key="1">
    <source>
        <dbReference type="ARBA" id="ARBA00022574"/>
    </source>
</evidence>
<feature type="repeat" description="WD" evidence="3">
    <location>
        <begin position="437"/>
        <end position="479"/>
    </location>
</feature>
<name>A0A1R1XN90_9FUNG</name>
<dbReference type="SUPFAM" id="SSF50978">
    <property type="entry name" value="WD40 repeat-like"/>
    <property type="match status" value="1"/>
</dbReference>
<dbReference type="InterPro" id="IPR019775">
    <property type="entry name" value="WD40_repeat_CS"/>
</dbReference>
<dbReference type="InterPro" id="IPR001680">
    <property type="entry name" value="WD40_rpt"/>
</dbReference>
<dbReference type="InterPro" id="IPR042755">
    <property type="entry name" value="COP1"/>
</dbReference>
<dbReference type="Pfam" id="PF00400">
    <property type="entry name" value="WD40"/>
    <property type="match status" value="3"/>
</dbReference>
<dbReference type="OrthoDB" id="273771at2759"/>
<dbReference type="PROSITE" id="PS50294">
    <property type="entry name" value="WD_REPEATS_REGION"/>
    <property type="match status" value="2"/>
</dbReference>
<dbReference type="STRING" id="133412.A0A1R1XN90"/>
<keyword evidence="2" id="KW-0677">Repeat</keyword>
<dbReference type="Proteomes" id="UP000187283">
    <property type="component" value="Unassembled WGS sequence"/>
</dbReference>
<sequence length="617" mass="70399">MEQNVFQELSPIESDKNQNSNSDNDLIPIPNLNDSSIPALPLESTIPLPNSKKRGRSSLIENTHILEPPNIKLSPLLPKKRNFTNFSNIDHLPLKNKDLLESNDSLSKDDLLSIIETISSKIKSVENSISTNQNHLLNYFMFLLYNETKSKLRNTISKLQTVGSDIALSIKDHKNYNNQVNCNFNNFENFLLDNNFFDELISFSDIDLSDTEKNKIIENLDDLEKTYFSIKQKSLSDDKPEDFSSLKKSLYNVTQYTKLEPEVDLRYGDGSNSAAIVSSIEFDKDEEMFAVSGITRKIKIYNYLAVQKQAELWEIAEKSKKNRLNRSRSNFNFMNKFEQSDTSNEWWPINPHESLVDQIDRYPSAGSDFSIGDLTGDSSHLHLKHVMPISPESEIVNRYKISCLSYNKYHKNYLACSDYEGLVNVYDTSNKSMVVQFNEHEKRTWSVDFSRTERNRLCSGSDDCRVKIWNLNNRRSVMTIEGKANVCCVRFSPGKSNIIAYGSADHNVHCYDLRFPTTPLAVLKEHRKAVSYVRFISDDLIVSASTDSSLKLWDLKSNTCVKTYLGHTNEKNFVGLGTNEISEKDTPFFVSAVCWKNKTNNLIAANSSGSIRILGLK</sequence>
<dbReference type="Gene3D" id="2.130.10.10">
    <property type="entry name" value="YVTN repeat-like/Quinoprotein amine dehydrogenase"/>
    <property type="match status" value="2"/>
</dbReference>
<protein>
    <submittedName>
        <fullName evidence="6">E3 ubiquitin-protein ligase COP1</fullName>
    </submittedName>
</protein>
<comment type="caution">
    <text evidence="6">The sequence shown here is derived from an EMBL/GenBank/DDBJ whole genome shotgun (WGS) entry which is preliminary data.</text>
</comment>
<evidence type="ECO:0000313" key="6">
    <source>
        <dbReference type="EMBL" id="OMJ16084.1"/>
    </source>
</evidence>
<feature type="repeat" description="WD" evidence="3">
    <location>
        <begin position="523"/>
        <end position="563"/>
    </location>
</feature>
<dbReference type="InterPro" id="IPR015943">
    <property type="entry name" value="WD40/YVTN_repeat-like_dom_sf"/>
</dbReference>
<keyword evidence="1 3" id="KW-0853">WD repeat</keyword>
<evidence type="ECO:0000256" key="4">
    <source>
        <dbReference type="SAM" id="MobiDB-lite"/>
    </source>
</evidence>
<dbReference type="InterPro" id="IPR036322">
    <property type="entry name" value="WD40_repeat_dom_sf"/>
</dbReference>
<dbReference type="GO" id="GO:0061630">
    <property type="term" value="F:ubiquitin protein ligase activity"/>
    <property type="evidence" value="ECO:0007669"/>
    <property type="project" value="InterPro"/>
</dbReference>
<evidence type="ECO:0000313" key="7">
    <source>
        <dbReference type="Proteomes" id="UP000187283"/>
    </source>
</evidence>
<evidence type="ECO:0000256" key="3">
    <source>
        <dbReference type="PROSITE-ProRule" id="PRU00221"/>
    </source>
</evidence>
<dbReference type="AlphaFoldDB" id="A0A1R1XN90"/>
<reference evidence="6 7" key="1">
    <citation type="submission" date="2017-01" db="EMBL/GenBank/DDBJ databases">
        <authorList>
            <person name="Mah S.A."/>
            <person name="Swanson W.J."/>
            <person name="Moy G.W."/>
            <person name="Vacquier V.D."/>
        </authorList>
    </citation>
    <scope>NUCLEOTIDE SEQUENCE [LARGE SCALE GENOMIC DNA]</scope>
    <source>
        <strain evidence="6 7">GSMNP</strain>
    </source>
</reference>
<dbReference type="PROSITE" id="PS00678">
    <property type="entry name" value="WD_REPEATS_1"/>
    <property type="match status" value="2"/>
</dbReference>
<gene>
    <name evidence="5" type="ORF">AYI70_g11721</name>
    <name evidence="6" type="ORF">AYI70_g6827</name>
</gene>
<dbReference type="PANTHER" id="PTHR44080">
    <property type="entry name" value="E3 UBIQUITIN-PROTEIN LIGASE COP1"/>
    <property type="match status" value="1"/>
</dbReference>
<evidence type="ECO:0000313" key="5">
    <source>
        <dbReference type="EMBL" id="OMJ08162.1"/>
    </source>
</evidence>
<organism evidence="6 7">
    <name type="scientific">Smittium culicis</name>
    <dbReference type="NCBI Taxonomy" id="133412"/>
    <lineage>
        <taxon>Eukaryota</taxon>
        <taxon>Fungi</taxon>
        <taxon>Fungi incertae sedis</taxon>
        <taxon>Zoopagomycota</taxon>
        <taxon>Kickxellomycotina</taxon>
        <taxon>Harpellomycetes</taxon>
        <taxon>Harpellales</taxon>
        <taxon>Legeriomycetaceae</taxon>
        <taxon>Smittium</taxon>
    </lineage>
</organism>
<evidence type="ECO:0000256" key="2">
    <source>
        <dbReference type="ARBA" id="ARBA00022737"/>
    </source>
</evidence>
<proteinExistence type="predicted"/>
<dbReference type="SMART" id="SM00320">
    <property type="entry name" value="WD40"/>
    <property type="match status" value="6"/>
</dbReference>
<feature type="region of interest" description="Disordered" evidence="4">
    <location>
        <begin position="1"/>
        <end position="30"/>
    </location>
</feature>
<accession>A0A1R1XN90</accession>